<dbReference type="GO" id="GO:0003677">
    <property type="term" value="F:DNA binding"/>
    <property type="evidence" value="ECO:0007669"/>
    <property type="project" value="UniProtKB-KW"/>
</dbReference>
<evidence type="ECO:0000313" key="6">
    <source>
        <dbReference type="EMBL" id="MBA8956001.1"/>
    </source>
</evidence>
<dbReference type="InterPro" id="IPR039420">
    <property type="entry name" value="WalR-like"/>
</dbReference>
<evidence type="ECO:0000256" key="4">
    <source>
        <dbReference type="PROSITE-ProRule" id="PRU00169"/>
    </source>
</evidence>
<proteinExistence type="predicted"/>
<dbReference type="PROSITE" id="PS50110">
    <property type="entry name" value="RESPONSE_REGULATORY"/>
    <property type="match status" value="1"/>
</dbReference>
<gene>
    <name evidence="6" type="ORF">HNR61_007683</name>
</gene>
<dbReference type="GO" id="GO:0006355">
    <property type="term" value="P:regulation of DNA-templated transcription"/>
    <property type="evidence" value="ECO:0007669"/>
    <property type="project" value="InterPro"/>
</dbReference>
<keyword evidence="4" id="KW-0597">Phosphoprotein</keyword>
<keyword evidence="3" id="KW-0804">Transcription</keyword>
<evidence type="ECO:0000256" key="3">
    <source>
        <dbReference type="ARBA" id="ARBA00023163"/>
    </source>
</evidence>
<dbReference type="SMART" id="SM00421">
    <property type="entry name" value="HTH_LUXR"/>
    <property type="match status" value="1"/>
</dbReference>
<dbReference type="PANTHER" id="PTHR43214:SF41">
    <property type="entry name" value="NITRATE_NITRITE RESPONSE REGULATOR PROTEIN NARP"/>
    <property type="match status" value="1"/>
</dbReference>
<sequence>MATPVTVAVVDDHDVVLSGVRAWLEQAPHPIEVVAAATDLDGLDPTADVLITDLRVGGELVLDRIADLAAAGRRVVVFSRHAEAPLVRRAERAGALAYVCKESPEGREHLVGAVLAAAHGKPYTAPSRAGATAAHRPRFSEQELRTMRLWLGGLTRAAVARQMGISEHTVKQYLERARRKYAQAGREAPTRIDLYREAQRDGIVGL</sequence>
<keyword evidence="7" id="KW-1185">Reference proteome</keyword>
<dbReference type="Proteomes" id="UP000572680">
    <property type="component" value="Unassembled WGS sequence"/>
</dbReference>
<dbReference type="SMART" id="SM00448">
    <property type="entry name" value="REC"/>
    <property type="match status" value="1"/>
</dbReference>
<dbReference type="Gene3D" id="3.40.50.2300">
    <property type="match status" value="1"/>
</dbReference>
<dbReference type="InterPro" id="IPR016032">
    <property type="entry name" value="Sig_transdc_resp-reg_C-effctor"/>
</dbReference>
<evidence type="ECO:0000259" key="5">
    <source>
        <dbReference type="PROSITE" id="PS50110"/>
    </source>
</evidence>
<dbReference type="SUPFAM" id="SSF52172">
    <property type="entry name" value="CheY-like"/>
    <property type="match status" value="1"/>
</dbReference>
<organism evidence="6 7">
    <name type="scientific">Actinomadura namibiensis</name>
    <dbReference type="NCBI Taxonomy" id="182080"/>
    <lineage>
        <taxon>Bacteria</taxon>
        <taxon>Bacillati</taxon>
        <taxon>Actinomycetota</taxon>
        <taxon>Actinomycetes</taxon>
        <taxon>Streptosporangiales</taxon>
        <taxon>Thermomonosporaceae</taxon>
        <taxon>Actinomadura</taxon>
    </lineage>
</organism>
<keyword evidence="1" id="KW-0805">Transcription regulation</keyword>
<dbReference type="Pfam" id="PF00196">
    <property type="entry name" value="GerE"/>
    <property type="match status" value="1"/>
</dbReference>
<feature type="domain" description="Response regulatory" evidence="5">
    <location>
        <begin position="6"/>
        <end position="116"/>
    </location>
</feature>
<protein>
    <submittedName>
        <fullName evidence="6">DNA-binding NarL/FixJ family response regulator</fullName>
    </submittedName>
</protein>
<accession>A0A7W3LXD1</accession>
<comment type="caution">
    <text evidence="6">The sequence shown here is derived from an EMBL/GenBank/DDBJ whole genome shotgun (WGS) entry which is preliminary data.</text>
</comment>
<dbReference type="InterPro" id="IPR000792">
    <property type="entry name" value="Tscrpt_reg_LuxR_C"/>
</dbReference>
<name>A0A7W3LXD1_ACTNM</name>
<reference evidence="6 7" key="1">
    <citation type="submission" date="2020-08" db="EMBL/GenBank/DDBJ databases">
        <title>Genomic Encyclopedia of Type Strains, Phase IV (KMG-IV): sequencing the most valuable type-strain genomes for metagenomic binning, comparative biology and taxonomic classification.</title>
        <authorList>
            <person name="Goeker M."/>
        </authorList>
    </citation>
    <scope>NUCLEOTIDE SEQUENCE [LARGE SCALE GENOMIC DNA]</scope>
    <source>
        <strain evidence="6 7">DSM 44197</strain>
    </source>
</reference>
<keyword evidence="2 6" id="KW-0238">DNA-binding</keyword>
<dbReference type="PANTHER" id="PTHR43214">
    <property type="entry name" value="TWO-COMPONENT RESPONSE REGULATOR"/>
    <property type="match status" value="1"/>
</dbReference>
<evidence type="ECO:0000256" key="1">
    <source>
        <dbReference type="ARBA" id="ARBA00023015"/>
    </source>
</evidence>
<dbReference type="InterPro" id="IPR011006">
    <property type="entry name" value="CheY-like_superfamily"/>
</dbReference>
<evidence type="ECO:0000313" key="7">
    <source>
        <dbReference type="Proteomes" id="UP000572680"/>
    </source>
</evidence>
<dbReference type="SUPFAM" id="SSF46894">
    <property type="entry name" value="C-terminal effector domain of the bipartite response regulators"/>
    <property type="match status" value="1"/>
</dbReference>
<feature type="modified residue" description="4-aspartylphosphate" evidence="4">
    <location>
        <position position="53"/>
    </location>
</feature>
<evidence type="ECO:0000256" key="2">
    <source>
        <dbReference type="ARBA" id="ARBA00023125"/>
    </source>
</evidence>
<dbReference type="Gene3D" id="1.10.10.10">
    <property type="entry name" value="Winged helix-like DNA-binding domain superfamily/Winged helix DNA-binding domain"/>
    <property type="match status" value="1"/>
</dbReference>
<dbReference type="GO" id="GO:0000160">
    <property type="term" value="P:phosphorelay signal transduction system"/>
    <property type="evidence" value="ECO:0007669"/>
    <property type="project" value="InterPro"/>
</dbReference>
<dbReference type="InterPro" id="IPR001789">
    <property type="entry name" value="Sig_transdc_resp-reg_receiver"/>
</dbReference>
<dbReference type="AlphaFoldDB" id="A0A7W3LXD1"/>
<dbReference type="RefSeq" id="WP_182847958.1">
    <property type="nucleotide sequence ID" value="NZ_BAAALP010000080.1"/>
</dbReference>
<dbReference type="InterPro" id="IPR036388">
    <property type="entry name" value="WH-like_DNA-bd_sf"/>
</dbReference>
<dbReference type="EMBL" id="JACJIA010000014">
    <property type="protein sequence ID" value="MBA8956001.1"/>
    <property type="molecule type" value="Genomic_DNA"/>
</dbReference>